<proteinExistence type="predicted"/>
<dbReference type="InterPro" id="IPR008207">
    <property type="entry name" value="Sig_transdc_His_kin_Hpt_dom"/>
</dbReference>
<dbReference type="Pfam" id="PF01627">
    <property type="entry name" value="Hpt"/>
    <property type="match status" value="1"/>
</dbReference>
<keyword evidence="1" id="KW-0597">Phosphoprotein</keyword>
<sequence>METVNITPFQFIHKDLDITYLHVLYDRQPDYAYDMFEIFLTQTDRRLEMLKTAIEQIDWPQIFLQVHQVRTYICAVGLTKSAGIAAELELNCKNKEQEAVSRLFDELSGDIARYRGAVQEEFHRLEAYISQHF</sequence>
<protein>
    <submittedName>
        <fullName evidence="3">Hpt domain-containing protein</fullName>
    </submittedName>
</protein>
<name>A0ABT3IHW8_9BACT</name>
<dbReference type="EMBL" id="JAPDNS010000001">
    <property type="protein sequence ID" value="MCW3483551.1"/>
    <property type="molecule type" value="Genomic_DNA"/>
</dbReference>
<comment type="caution">
    <text evidence="3">The sequence shown here is derived from an EMBL/GenBank/DDBJ whole genome shotgun (WGS) entry which is preliminary data.</text>
</comment>
<dbReference type="InterPro" id="IPR036641">
    <property type="entry name" value="HPT_dom_sf"/>
</dbReference>
<dbReference type="Gene3D" id="1.20.120.160">
    <property type="entry name" value="HPT domain"/>
    <property type="match status" value="1"/>
</dbReference>
<feature type="domain" description="HPt" evidence="2">
    <location>
        <begin position="28"/>
        <end position="128"/>
    </location>
</feature>
<dbReference type="SUPFAM" id="SSF47226">
    <property type="entry name" value="Histidine-containing phosphotransfer domain, HPT domain"/>
    <property type="match status" value="1"/>
</dbReference>
<keyword evidence="4" id="KW-1185">Reference proteome</keyword>
<dbReference type="PROSITE" id="PS50894">
    <property type="entry name" value="HPT"/>
    <property type="match status" value="1"/>
</dbReference>
<dbReference type="RefSeq" id="WP_264728999.1">
    <property type="nucleotide sequence ID" value="NZ_JAPDNR010000001.1"/>
</dbReference>
<organism evidence="3 4">
    <name type="scientific">Chitinophaga nivalis</name>
    <dbReference type="NCBI Taxonomy" id="2991709"/>
    <lineage>
        <taxon>Bacteria</taxon>
        <taxon>Pseudomonadati</taxon>
        <taxon>Bacteroidota</taxon>
        <taxon>Chitinophagia</taxon>
        <taxon>Chitinophagales</taxon>
        <taxon>Chitinophagaceae</taxon>
        <taxon>Chitinophaga</taxon>
    </lineage>
</organism>
<accession>A0ABT3IHW8</accession>
<evidence type="ECO:0000256" key="1">
    <source>
        <dbReference type="PROSITE-ProRule" id="PRU00110"/>
    </source>
</evidence>
<reference evidence="3 4" key="1">
    <citation type="submission" date="2022-10" db="EMBL/GenBank/DDBJ databases">
        <title>Chitinophaga nivalis PC15 sp. nov., isolated from Pyeongchang county, South Korea.</title>
        <authorList>
            <person name="Trinh H.N."/>
        </authorList>
    </citation>
    <scope>NUCLEOTIDE SEQUENCE [LARGE SCALE GENOMIC DNA]</scope>
    <source>
        <strain evidence="3 4">PC14</strain>
    </source>
</reference>
<feature type="modified residue" description="Phosphohistidine" evidence="1">
    <location>
        <position position="67"/>
    </location>
</feature>
<evidence type="ECO:0000313" key="3">
    <source>
        <dbReference type="EMBL" id="MCW3483551.1"/>
    </source>
</evidence>
<gene>
    <name evidence="3" type="ORF">OL497_06585</name>
</gene>
<dbReference type="Proteomes" id="UP001207742">
    <property type="component" value="Unassembled WGS sequence"/>
</dbReference>
<evidence type="ECO:0000313" key="4">
    <source>
        <dbReference type="Proteomes" id="UP001207742"/>
    </source>
</evidence>
<evidence type="ECO:0000259" key="2">
    <source>
        <dbReference type="PROSITE" id="PS50894"/>
    </source>
</evidence>